<dbReference type="GO" id="GO:0044325">
    <property type="term" value="F:transmembrane transporter binding"/>
    <property type="evidence" value="ECO:0007669"/>
    <property type="project" value="TreeGrafter"/>
</dbReference>
<dbReference type="Proteomes" id="UP000694406">
    <property type="component" value="Unplaced"/>
</dbReference>
<reference evidence="1" key="1">
    <citation type="submission" date="2025-08" db="UniProtKB">
        <authorList>
            <consortium name="Ensembl"/>
        </authorList>
    </citation>
    <scope>IDENTIFICATION</scope>
</reference>
<protein>
    <submittedName>
        <fullName evidence="1">Uncharacterized protein</fullName>
    </submittedName>
</protein>
<dbReference type="PANTHER" id="PTHR15730:SF5">
    <property type="entry name" value="SI:CH211-210B2.2-RELATED"/>
    <property type="match status" value="1"/>
</dbReference>
<evidence type="ECO:0000313" key="1">
    <source>
        <dbReference type="Ensembl" id="ENSLLTP00000017377.1"/>
    </source>
</evidence>
<dbReference type="AlphaFoldDB" id="A0A8C5SKZ9"/>
<dbReference type="GO" id="GO:0005886">
    <property type="term" value="C:plasma membrane"/>
    <property type="evidence" value="ECO:0007669"/>
    <property type="project" value="TreeGrafter"/>
</dbReference>
<organism evidence="1 2">
    <name type="scientific">Laticauda laticaudata</name>
    <name type="common">Blue-ringed sea krait</name>
    <name type="synonym">Blue-lipped sea krait</name>
    <dbReference type="NCBI Taxonomy" id="8630"/>
    <lineage>
        <taxon>Eukaryota</taxon>
        <taxon>Metazoa</taxon>
        <taxon>Chordata</taxon>
        <taxon>Craniata</taxon>
        <taxon>Vertebrata</taxon>
        <taxon>Euteleostomi</taxon>
        <taxon>Lepidosauria</taxon>
        <taxon>Squamata</taxon>
        <taxon>Bifurcata</taxon>
        <taxon>Unidentata</taxon>
        <taxon>Episquamata</taxon>
        <taxon>Toxicofera</taxon>
        <taxon>Serpentes</taxon>
        <taxon>Colubroidea</taxon>
        <taxon>Elapidae</taxon>
        <taxon>Laticaudinae</taxon>
        <taxon>Laticauda</taxon>
    </lineage>
</organism>
<dbReference type="InterPro" id="IPR051244">
    <property type="entry name" value="TCAF"/>
</dbReference>
<dbReference type="GO" id="GO:0090314">
    <property type="term" value="P:positive regulation of protein targeting to membrane"/>
    <property type="evidence" value="ECO:0007669"/>
    <property type="project" value="TreeGrafter"/>
</dbReference>
<accession>A0A8C5SKZ9</accession>
<dbReference type="Ensembl" id="ENSLLTT00000018023.1">
    <property type="protein sequence ID" value="ENSLLTP00000017377.1"/>
    <property type="gene ID" value="ENSLLTG00000013198.1"/>
</dbReference>
<keyword evidence="2" id="KW-1185">Reference proteome</keyword>
<evidence type="ECO:0000313" key="2">
    <source>
        <dbReference type="Proteomes" id="UP000694406"/>
    </source>
</evidence>
<dbReference type="PANTHER" id="PTHR15730">
    <property type="entry name" value="EXPERIMENTAL AUTOIMMUNE PROSTATITIS ANTIGEN 2-RELATED"/>
    <property type="match status" value="1"/>
</dbReference>
<sequence length="118" mass="13170">MIRLPQFLLFIKNALDWLRPSPTTLVGVHRSLDALSNLLLSKGIKVQPHATPGDSLGVLCRVAYNSALADDLVQFVQRGGGLLIGGQTWHWSYQHGKEGVLYPWILVFSKYASVEKER</sequence>
<name>A0A8C5SKZ9_LATLA</name>
<reference evidence="1" key="2">
    <citation type="submission" date="2025-09" db="UniProtKB">
        <authorList>
            <consortium name="Ensembl"/>
        </authorList>
    </citation>
    <scope>IDENTIFICATION</scope>
</reference>
<proteinExistence type="predicted"/>
<dbReference type="GeneTree" id="ENSGT00390000017365"/>